<sequence length="269" mass="29173">MKKADIQPKVTLVGAGPGDPDLLTLKAVKALKKAKAVLYDALVNEDILDHAPDAVKLYIGKRKGNHSYTQDEINDLLVSYAKKYGKVVRLKGGDPFVFGRGKEETDYLEGFGIKTAIIPGITSAIAVPASVGIPVTHRRVSESFWVITGTTSNRTLSADVKLAAQSSATVIILMGMSKLSEITALYKANNRADMPVAIIQNGTKKEAKQAVGTIATIVKLVKDKQLSSPAIIIIGEVVNGHKSLLTYYNEQFMEDDFIYQNLDIEPITK</sequence>
<dbReference type="Proteomes" id="UP001231587">
    <property type="component" value="Unassembled WGS sequence"/>
</dbReference>
<dbReference type="PANTHER" id="PTHR45790">
    <property type="entry name" value="SIROHEME SYNTHASE-RELATED"/>
    <property type="match status" value="1"/>
</dbReference>
<feature type="domain" description="Tetrapyrrole methylase" evidence="8">
    <location>
        <begin position="9"/>
        <end position="217"/>
    </location>
</feature>
<dbReference type="InterPro" id="IPR000878">
    <property type="entry name" value="4pyrrol_Mease"/>
</dbReference>
<evidence type="ECO:0000256" key="4">
    <source>
        <dbReference type="ARBA" id="ARBA00022679"/>
    </source>
</evidence>
<evidence type="ECO:0000313" key="9">
    <source>
        <dbReference type="EMBL" id="MBP1838903.1"/>
    </source>
</evidence>
<dbReference type="FunFam" id="3.40.1010.10:FF:000001">
    <property type="entry name" value="Siroheme synthase"/>
    <property type="match status" value="1"/>
</dbReference>
<organism evidence="9 11">
    <name type="scientific">Formosa algae</name>
    <dbReference type="NCBI Taxonomy" id="225843"/>
    <lineage>
        <taxon>Bacteria</taxon>
        <taxon>Pseudomonadati</taxon>
        <taxon>Bacteroidota</taxon>
        <taxon>Flavobacteriia</taxon>
        <taxon>Flavobacteriales</taxon>
        <taxon>Flavobacteriaceae</taxon>
        <taxon>Formosa</taxon>
    </lineage>
</organism>
<reference evidence="9" key="1">
    <citation type="submission" date="2021-03" db="EMBL/GenBank/DDBJ databases">
        <title>Genomic Encyclopedia of Type Strains, Phase IV (KMG-IV): sequencing the most valuable type-strain genomes for metagenomic binning, comparative biology and taxonomic classification.</title>
        <authorList>
            <person name="Goeker M."/>
        </authorList>
    </citation>
    <scope>NUCLEOTIDE SEQUENCE</scope>
    <source>
        <strain evidence="9">DSM 15523</strain>
        <strain evidence="10 12">DSM 16476</strain>
    </source>
</reference>
<gene>
    <name evidence="9" type="ORF">J2Z56_000809</name>
    <name evidence="10" type="ORF">J2Z57_000102</name>
</gene>
<dbReference type="InterPro" id="IPR006366">
    <property type="entry name" value="CobA/CysG_C"/>
</dbReference>
<keyword evidence="12" id="KW-1185">Reference proteome</keyword>
<dbReference type="NCBIfam" id="TIGR01469">
    <property type="entry name" value="cobA_cysG_Cterm"/>
    <property type="match status" value="1"/>
</dbReference>
<dbReference type="RefSeq" id="WP_057783812.1">
    <property type="nucleotide sequence ID" value="NZ_JAGGJQ010000002.1"/>
</dbReference>
<protein>
    <recommendedName>
        <fullName evidence="2">uroporphyrinogen-III C-methyltransferase</fullName>
        <ecNumber evidence="2">2.1.1.107</ecNumber>
    </recommendedName>
</protein>
<dbReference type="InterPro" id="IPR014776">
    <property type="entry name" value="4pyrrole_Mease_sub2"/>
</dbReference>
<dbReference type="PROSITE" id="PS00839">
    <property type="entry name" value="SUMT_1"/>
    <property type="match status" value="1"/>
</dbReference>
<evidence type="ECO:0000256" key="2">
    <source>
        <dbReference type="ARBA" id="ARBA00012162"/>
    </source>
</evidence>
<comment type="caution">
    <text evidence="9">The sequence shown here is derived from an EMBL/GenBank/DDBJ whole genome shotgun (WGS) entry which is preliminary data.</text>
</comment>
<name>A0A9X0YJ87_9FLAO</name>
<evidence type="ECO:0000259" key="8">
    <source>
        <dbReference type="Pfam" id="PF00590"/>
    </source>
</evidence>
<evidence type="ECO:0000313" key="12">
    <source>
        <dbReference type="Proteomes" id="UP001231587"/>
    </source>
</evidence>
<evidence type="ECO:0000256" key="7">
    <source>
        <dbReference type="ARBA" id="ARBA00025705"/>
    </source>
</evidence>
<dbReference type="EMBL" id="JAUSUU010000001">
    <property type="protein sequence ID" value="MDQ0333680.1"/>
    <property type="molecule type" value="Genomic_DNA"/>
</dbReference>
<dbReference type="EC" id="2.1.1.107" evidence="2"/>
<dbReference type="Proteomes" id="UP001138672">
    <property type="component" value="Unassembled WGS sequence"/>
</dbReference>
<dbReference type="SUPFAM" id="SSF53790">
    <property type="entry name" value="Tetrapyrrole methylase"/>
    <property type="match status" value="1"/>
</dbReference>
<evidence type="ECO:0000256" key="5">
    <source>
        <dbReference type="ARBA" id="ARBA00022691"/>
    </source>
</evidence>
<dbReference type="InterPro" id="IPR014777">
    <property type="entry name" value="4pyrrole_Mease_sub1"/>
</dbReference>
<comment type="similarity">
    <text evidence="1">Belongs to the precorrin methyltransferase family.</text>
</comment>
<dbReference type="CDD" id="cd11642">
    <property type="entry name" value="SUMT"/>
    <property type="match status" value="1"/>
</dbReference>
<dbReference type="AlphaFoldDB" id="A0A9X0YJ87"/>
<dbReference type="OrthoDB" id="9815856at2"/>
<dbReference type="GO" id="GO:0032259">
    <property type="term" value="P:methylation"/>
    <property type="evidence" value="ECO:0007669"/>
    <property type="project" value="UniProtKB-KW"/>
</dbReference>
<evidence type="ECO:0000256" key="3">
    <source>
        <dbReference type="ARBA" id="ARBA00022603"/>
    </source>
</evidence>
<dbReference type="PANTHER" id="PTHR45790:SF3">
    <property type="entry name" value="S-ADENOSYL-L-METHIONINE-DEPENDENT UROPORPHYRINOGEN III METHYLTRANSFERASE, CHLOROPLASTIC"/>
    <property type="match status" value="1"/>
</dbReference>
<proteinExistence type="inferred from homology"/>
<evidence type="ECO:0000256" key="6">
    <source>
        <dbReference type="ARBA" id="ARBA00023244"/>
    </source>
</evidence>
<dbReference type="Gene3D" id="3.40.1010.10">
    <property type="entry name" value="Cobalt-precorrin-4 Transmethylase, Domain 1"/>
    <property type="match status" value="1"/>
</dbReference>
<evidence type="ECO:0000313" key="11">
    <source>
        <dbReference type="Proteomes" id="UP001138672"/>
    </source>
</evidence>
<dbReference type="InterPro" id="IPR003043">
    <property type="entry name" value="Uropor_MeTrfase_CS"/>
</dbReference>
<accession>A0A9X0YJ87</accession>
<evidence type="ECO:0000256" key="1">
    <source>
        <dbReference type="ARBA" id="ARBA00005879"/>
    </source>
</evidence>
<dbReference type="NCBIfam" id="NF004790">
    <property type="entry name" value="PRK06136.1"/>
    <property type="match status" value="1"/>
</dbReference>
<dbReference type="Pfam" id="PF00590">
    <property type="entry name" value="TP_methylase"/>
    <property type="match status" value="1"/>
</dbReference>
<evidence type="ECO:0000313" key="10">
    <source>
        <dbReference type="EMBL" id="MDQ0333680.1"/>
    </source>
</evidence>
<keyword evidence="5" id="KW-0949">S-adenosyl-L-methionine</keyword>
<dbReference type="InterPro" id="IPR035996">
    <property type="entry name" value="4pyrrol_Methylase_sf"/>
</dbReference>
<dbReference type="GO" id="GO:0019354">
    <property type="term" value="P:siroheme biosynthetic process"/>
    <property type="evidence" value="ECO:0007669"/>
    <property type="project" value="InterPro"/>
</dbReference>
<keyword evidence="4 9" id="KW-0808">Transferase</keyword>
<comment type="pathway">
    <text evidence="7">Porphyrin-containing compound metabolism; siroheme biosynthesis; precorrin-2 from uroporphyrinogen III: step 1/1.</text>
</comment>
<keyword evidence="6" id="KW-0627">Porphyrin biosynthesis</keyword>
<dbReference type="GO" id="GO:0004851">
    <property type="term" value="F:uroporphyrin-III C-methyltransferase activity"/>
    <property type="evidence" value="ECO:0007669"/>
    <property type="project" value="UniProtKB-EC"/>
</dbReference>
<dbReference type="EMBL" id="JAGGJQ010000002">
    <property type="protein sequence ID" value="MBP1838903.1"/>
    <property type="molecule type" value="Genomic_DNA"/>
</dbReference>
<dbReference type="InterPro" id="IPR050161">
    <property type="entry name" value="Siro_Cobalamin_biosynth"/>
</dbReference>
<dbReference type="Gene3D" id="3.30.950.10">
    <property type="entry name" value="Methyltransferase, Cobalt-precorrin-4 Transmethylase, Domain 2"/>
    <property type="match status" value="1"/>
</dbReference>
<keyword evidence="3 9" id="KW-0489">Methyltransferase</keyword>